<accession>A0A9R0V3D1</accession>
<keyword evidence="4" id="KW-1185">Reference proteome</keyword>
<evidence type="ECO:0000256" key="1">
    <source>
        <dbReference type="SAM" id="MobiDB-lite"/>
    </source>
</evidence>
<dbReference type="PROSITE" id="PS50011">
    <property type="entry name" value="PROTEIN_KINASE_DOM"/>
    <property type="match status" value="1"/>
</dbReference>
<evidence type="ECO:0000259" key="2">
    <source>
        <dbReference type="PROSITE" id="PS50011"/>
    </source>
</evidence>
<dbReference type="Gramene" id="TRITD1Bv1G045640.4">
    <property type="protein sequence ID" value="TRITD1Bv1G045640.4"/>
    <property type="gene ID" value="TRITD1Bv1G045640"/>
</dbReference>
<evidence type="ECO:0000313" key="3">
    <source>
        <dbReference type="EMBL" id="VAH14410.1"/>
    </source>
</evidence>
<dbReference type="Pfam" id="PF07714">
    <property type="entry name" value="PK_Tyr_Ser-Thr"/>
    <property type="match status" value="1"/>
</dbReference>
<dbReference type="InterPro" id="IPR011009">
    <property type="entry name" value="Kinase-like_dom_sf"/>
</dbReference>
<dbReference type="GO" id="GO:0004672">
    <property type="term" value="F:protein kinase activity"/>
    <property type="evidence" value="ECO:0007669"/>
    <property type="project" value="InterPro"/>
</dbReference>
<protein>
    <recommendedName>
        <fullName evidence="2">Protein kinase domain-containing protein</fullName>
    </recommendedName>
</protein>
<dbReference type="Proteomes" id="UP000324705">
    <property type="component" value="Chromosome 1B"/>
</dbReference>
<organism evidence="3 4">
    <name type="scientific">Triticum turgidum subsp. durum</name>
    <name type="common">Durum wheat</name>
    <name type="synonym">Triticum durum</name>
    <dbReference type="NCBI Taxonomy" id="4567"/>
    <lineage>
        <taxon>Eukaryota</taxon>
        <taxon>Viridiplantae</taxon>
        <taxon>Streptophyta</taxon>
        <taxon>Embryophyta</taxon>
        <taxon>Tracheophyta</taxon>
        <taxon>Spermatophyta</taxon>
        <taxon>Magnoliopsida</taxon>
        <taxon>Liliopsida</taxon>
        <taxon>Poales</taxon>
        <taxon>Poaceae</taxon>
        <taxon>BOP clade</taxon>
        <taxon>Pooideae</taxon>
        <taxon>Triticodae</taxon>
        <taxon>Triticeae</taxon>
        <taxon>Triticinae</taxon>
        <taxon>Triticum</taxon>
    </lineage>
</organism>
<dbReference type="Gene3D" id="3.30.200.20">
    <property type="entry name" value="Phosphorylase Kinase, domain 1"/>
    <property type="match status" value="1"/>
</dbReference>
<dbReference type="SUPFAM" id="SSF56112">
    <property type="entry name" value="Protein kinase-like (PK-like)"/>
    <property type="match status" value="1"/>
</dbReference>
<dbReference type="PANTHER" id="PTHR27006">
    <property type="entry name" value="PROMASTIGOTE SURFACE ANTIGEN PROTEIN PSA"/>
    <property type="match status" value="1"/>
</dbReference>
<dbReference type="AlphaFoldDB" id="A0A9R0V3D1"/>
<feature type="region of interest" description="Disordered" evidence="1">
    <location>
        <begin position="24"/>
        <end position="47"/>
    </location>
</feature>
<proteinExistence type="predicted"/>
<name>A0A9R0V3D1_TRITD</name>
<sequence length="234" mass="25959">MRSPRRARTAATSAACCWAHGWPTSSAPRSTRSTCSSASSRSSPSSTIRQTVVVPSRLRRGCSVLSQTVQVVTSVQGATELCIVGEKPSVGKVDLQEQNIVDIEELVELCTRMEEACAGFTRFDFCQILDATENFSEKMIIGWGGFGRVYKGRLPGGLNVTIKRADEHAATVEVNSELQLAKLQHANVIRLLGWCIHGKERILVYEFMQNGSLDRYLCDRTKGQLLDWSKRFSR</sequence>
<dbReference type="EMBL" id="LT934112">
    <property type="protein sequence ID" value="VAH14410.1"/>
    <property type="molecule type" value="Genomic_DNA"/>
</dbReference>
<dbReference type="InterPro" id="IPR001245">
    <property type="entry name" value="Ser-Thr/Tyr_kinase_cat_dom"/>
</dbReference>
<reference evidence="3 4" key="1">
    <citation type="submission" date="2017-09" db="EMBL/GenBank/DDBJ databases">
        <authorList>
            <consortium name="International Durum Wheat Genome Sequencing Consortium (IDWGSC)"/>
            <person name="Milanesi L."/>
        </authorList>
    </citation>
    <scope>NUCLEOTIDE SEQUENCE [LARGE SCALE GENOMIC DNA]</scope>
    <source>
        <strain evidence="4">cv. Svevo</strain>
    </source>
</reference>
<feature type="domain" description="Protein kinase" evidence="2">
    <location>
        <begin position="135"/>
        <end position="234"/>
    </location>
</feature>
<dbReference type="PANTHER" id="PTHR27006:SF627">
    <property type="entry name" value="PROTEIN KINASE DOMAIN-CONTAINING PROTEIN"/>
    <property type="match status" value="1"/>
</dbReference>
<dbReference type="GO" id="GO:0005524">
    <property type="term" value="F:ATP binding"/>
    <property type="evidence" value="ECO:0007669"/>
    <property type="project" value="InterPro"/>
</dbReference>
<dbReference type="InterPro" id="IPR000719">
    <property type="entry name" value="Prot_kinase_dom"/>
</dbReference>
<evidence type="ECO:0000313" key="4">
    <source>
        <dbReference type="Proteomes" id="UP000324705"/>
    </source>
</evidence>
<gene>
    <name evidence="3" type="ORF">TRITD_1Bv1G045640</name>
</gene>